<accession>A0ABV2HUT9</accession>
<protein>
    <submittedName>
        <fullName evidence="2">Uncharacterized protein</fullName>
    </submittedName>
</protein>
<reference evidence="2 3" key="1">
    <citation type="submission" date="2024-06" db="EMBL/GenBank/DDBJ databases">
        <title>Genomic Encyclopedia of Type Strains, Phase IV (KMG-IV): sequencing the most valuable type-strain genomes for metagenomic binning, comparative biology and taxonomic classification.</title>
        <authorList>
            <person name="Goeker M."/>
        </authorList>
    </citation>
    <scope>NUCLEOTIDE SEQUENCE [LARGE SCALE GENOMIC DNA]</scope>
    <source>
        <strain evidence="2 3">DSM 29846</strain>
    </source>
</reference>
<keyword evidence="3" id="KW-1185">Reference proteome</keyword>
<gene>
    <name evidence="2" type="ORF">ABID26_003789</name>
</gene>
<sequence>MRRTLAIAIMIACPILASAGELRVIAKQEKNEPCQAGDTPVWGIKIL</sequence>
<dbReference type="EMBL" id="JBEPLM010000007">
    <property type="protein sequence ID" value="MET3594381.1"/>
    <property type="molecule type" value="Genomic_DNA"/>
</dbReference>
<evidence type="ECO:0000313" key="2">
    <source>
        <dbReference type="EMBL" id="MET3594381.1"/>
    </source>
</evidence>
<keyword evidence="1" id="KW-0732">Signal</keyword>
<name>A0ABV2HUT9_9HYPH</name>
<evidence type="ECO:0000256" key="1">
    <source>
        <dbReference type="SAM" id="SignalP"/>
    </source>
</evidence>
<feature type="signal peptide" evidence="1">
    <location>
        <begin position="1"/>
        <end position="19"/>
    </location>
</feature>
<organism evidence="2 3">
    <name type="scientific">Mesorhizobium shonense</name>
    <dbReference type="NCBI Taxonomy" id="1209948"/>
    <lineage>
        <taxon>Bacteria</taxon>
        <taxon>Pseudomonadati</taxon>
        <taxon>Pseudomonadota</taxon>
        <taxon>Alphaproteobacteria</taxon>
        <taxon>Hyphomicrobiales</taxon>
        <taxon>Phyllobacteriaceae</taxon>
        <taxon>Mesorhizobium</taxon>
    </lineage>
</organism>
<proteinExistence type="predicted"/>
<dbReference type="RefSeq" id="WP_292375022.1">
    <property type="nucleotide sequence ID" value="NZ_JBEPLM010000007.1"/>
</dbReference>
<evidence type="ECO:0000313" key="3">
    <source>
        <dbReference type="Proteomes" id="UP001549036"/>
    </source>
</evidence>
<dbReference type="Proteomes" id="UP001549036">
    <property type="component" value="Unassembled WGS sequence"/>
</dbReference>
<feature type="chain" id="PRO_5045139114" evidence="1">
    <location>
        <begin position="20"/>
        <end position="47"/>
    </location>
</feature>
<comment type="caution">
    <text evidence="2">The sequence shown here is derived from an EMBL/GenBank/DDBJ whole genome shotgun (WGS) entry which is preliminary data.</text>
</comment>